<evidence type="ECO:0000256" key="1">
    <source>
        <dbReference type="SAM" id="Phobius"/>
    </source>
</evidence>
<feature type="transmembrane region" description="Helical" evidence="1">
    <location>
        <begin position="115"/>
        <end position="134"/>
    </location>
</feature>
<keyword evidence="1" id="KW-1133">Transmembrane helix</keyword>
<dbReference type="EMBL" id="FUGE01000144">
    <property type="protein sequence ID" value="SJM71948.1"/>
    <property type="molecule type" value="Genomic_DNA"/>
</dbReference>
<dbReference type="RefSeq" id="WP_077451192.1">
    <property type="nucleotide sequence ID" value="NZ_FUGE01000144.1"/>
</dbReference>
<dbReference type="STRING" id="1945521.A1232T_01449"/>
<gene>
    <name evidence="2" type="ORF">A1232T_01449</name>
</gene>
<evidence type="ECO:0000313" key="2">
    <source>
        <dbReference type="EMBL" id="SJM71948.1"/>
    </source>
</evidence>
<feature type="transmembrane region" description="Helical" evidence="1">
    <location>
        <begin position="45"/>
        <end position="66"/>
    </location>
</feature>
<name>A0A1R4GUU7_9GAMM</name>
<organism evidence="2 3">
    <name type="scientific">Psychrobacter piechaudii</name>
    <dbReference type="NCBI Taxonomy" id="1945521"/>
    <lineage>
        <taxon>Bacteria</taxon>
        <taxon>Pseudomonadati</taxon>
        <taxon>Pseudomonadota</taxon>
        <taxon>Gammaproteobacteria</taxon>
        <taxon>Moraxellales</taxon>
        <taxon>Moraxellaceae</taxon>
        <taxon>Psychrobacter</taxon>
    </lineage>
</organism>
<protein>
    <submittedName>
        <fullName evidence="2">Uncharacterized protein</fullName>
    </submittedName>
</protein>
<keyword evidence="1" id="KW-0472">Membrane</keyword>
<reference evidence="2 3" key="1">
    <citation type="submission" date="2017-02" db="EMBL/GenBank/DDBJ databases">
        <authorList>
            <person name="Peterson S.W."/>
        </authorList>
    </citation>
    <scope>NUCLEOTIDE SEQUENCE [LARGE SCALE GENOMIC DNA]</scope>
    <source>
        <strain evidence="2">Psychrobacter_piechaudii</strain>
    </source>
</reference>
<proteinExistence type="predicted"/>
<dbReference type="Proteomes" id="UP000188357">
    <property type="component" value="Unassembled WGS sequence"/>
</dbReference>
<dbReference type="AlphaFoldDB" id="A0A1R4GUU7"/>
<sequence length="139" mass="15608">MDTQWLANINLPSIYIALSAGVALLIWIEGQMLKKTEGKLPKSKFFQVSSVVDTLWLFVSIAVVYLLDFKSIEMTVPVAYWIYALSGWVYGSRLLKRSGLPASPEELVIPKPYIAFSQSFSTTFFALCVFVLLFSKPIS</sequence>
<evidence type="ECO:0000313" key="3">
    <source>
        <dbReference type="Proteomes" id="UP000188357"/>
    </source>
</evidence>
<feature type="transmembrane region" description="Helical" evidence="1">
    <location>
        <begin position="78"/>
        <end position="95"/>
    </location>
</feature>
<keyword evidence="1" id="KW-0812">Transmembrane</keyword>
<feature type="transmembrane region" description="Helical" evidence="1">
    <location>
        <begin position="12"/>
        <end position="33"/>
    </location>
</feature>
<accession>A0A1R4GUU7</accession>
<dbReference type="OrthoDB" id="6647782at2"/>
<keyword evidence="3" id="KW-1185">Reference proteome</keyword>